<evidence type="ECO:0000313" key="3">
    <source>
        <dbReference type="Proteomes" id="UP000006038"/>
    </source>
</evidence>
<evidence type="ECO:0008006" key="4">
    <source>
        <dbReference type="Google" id="ProtNLM"/>
    </source>
</evidence>
<dbReference type="Proteomes" id="UP000006038">
    <property type="component" value="Unassembled WGS sequence"/>
</dbReference>
<evidence type="ECO:0000256" key="1">
    <source>
        <dbReference type="SAM" id="MobiDB-lite"/>
    </source>
</evidence>
<dbReference type="Gramene" id="OB0074G10020.1">
    <property type="protein sequence ID" value="OB0074G10020.1"/>
    <property type="gene ID" value="OB0074G10020"/>
</dbReference>
<dbReference type="PANTHER" id="PTHR45224">
    <property type="entry name" value="OS01G0527900 PROTEIN-RELATED"/>
    <property type="match status" value="1"/>
</dbReference>
<reference evidence="2" key="1">
    <citation type="submission" date="2015-06" db="UniProtKB">
        <authorList>
            <consortium name="EnsemblPlants"/>
        </authorList>
    </citation>
    <scope>IDENTIFICATION</scope>
</reference>
<evidence type="ECO:0000313" key="2">
    <source>
        <dbReference type="EnsemblPlants" id="OB0074G10020.1"/>
    </source>
</evidence>
<protein>
    <recommendedName>
        <fullName evidence="4">No apical meristem-associated C-terminal domain-containing protein</fullName>
    </recommendedName>
</protein>
<dbReference type="EnsemblPlants" id="OB0074G10020.1">
    <property type="protein sequence ID" value="OB0074G10020.1"/>
    <property type="gene ID" value="OB0074G10020"/>
</dbReference>
<feature type="compositionally biased region" description="Polar residues" evidence="1">
    <location>
        <begin position="1"/>
        <end position="54"/>
    </location>
</feature>
<feature type="compositionally biased region" description="Acidic residues" evidence="1">
    <location>
        <begin position="98"/>
        <end position="109"/>
    </location>
</feature>
<name>J3KUR1_ORYBR</name>
<keyword evidence="3" id="KW-1185">Reference proteome</keyword>
<proteinExistence type="predicted"/>
<accession>J3KUR1</accession>
<organism evidence="2">
    <name type="scientific">Oryza brachyantha</name>
    <name type="common">malo sina</name>
    <dbReference type="NCBI Taxonomy" id="4533"/>
    <lineage>
        <taxon>Eukaryota</taxon>
        <taxon>Viridiplantae</taxon>
        <taxon>Streptophyta</taxon>
        <taxon>Embryophyta</taxon>
        <taxon>Tracheophyta</taxon>
        <taxon>Spermatophyta</taxon>
        <taxon>Magnoliopsida</taxon>
        <taxon>Liliopsida</taxon>
        <taxon>Poales</taxon>
        <taxon>Poaceae</taxon>
        <taxon>BOP clade</taxon>
        <taxon>Oryzoideae</taxon>
        <taxon>Oryzeae</taxon>
        <taxon>Oryzinae</taxon>
        <taxon>Oryza</taxon>
    </lineage>
</organism>
<dbReference type="AlphaFoldDB" id="J3KUR1"/>
<feature type="region of interest" description="Disordered" evidence="1">
    <location>
        <begin position="1"/>
        <end position="115"/>
    </location>
</feature>
<sequence length="266" mass="29766">MDDYDPNSTYTDLLNTPTPLANDSPNHFQPNPPANDSTNRFDTASSQYQSQNSHFVGARTGSPASASTRRGVKRRKPPSALGSRGHRTRDKGEQQQVSEDEDSQEDEEDAAGKRLHWSDEDNLRLESHRRVIATGRMLQKNTIAIVRDQPKWNRMYNEKIKSKGAQAGDSDNADVGRIADQEVRPIGTKASKANAKGKVKAQYLDSTSDGFKLYHEAQELRSSMATKMAEVKLQLSKNRIEVAQSNERVAEAKREAKAMDKYILTF</sequence>
<dbReference type="PANTHER" id="PTHR45224:SF10">
    <property type="entry name" value="OS09G0317700 PROTEIN"/>
    <property type="match status" value="1"/>
</dbReference>
<dbReference type="HOGENOM" id="CLU_1047232_0_0_1"/>